<comment type="catalytic activity">
    <reaction evidence="6">
        <text>cytidine(1402) in 16S rRNA + S-adenosyl-L-methionine = 2'-O-methylcytidine(1402) in 16S rRNA + S-adenosyl-L-homocysteine + H(+)</text>
        <dbReference type="Rhea" id="RHEA:42924"/>
        <dbReference type="Rhea" id="RHEA-COMP:10285"/>
        <dbReference type="Rhea" id="RHEA-COMP:10286"/>
        <dbReference type="ChEBI" id="CHEBI:15378"/>
        <dbReference type="ChEBI" id="CHEBI:57856"/>
        <dbReference type="ChEBI" id="CHEBI:59789"/>
        <dbReference type="ChEBI" id="CHEBI:74495"/>
        <dbReference type="ChEBI" id="CHEBI:82748"/>
        <dbReference type="EC" id="2.1.1.198"/>
    </reaction>
</comment>
<dbReference type="KEGG" id="ome:OLMES_4708"/>
<dbReference type="GO" id="GO:0005737">
    <property type="term" value="C:cytoplasm"/>
    <property type="evidence" value="ECO:0007669"/>
    <property type="project" value="UniProtKB-SubCell"/>
</dbReference>
<dbReference type="FunFam" id="3.30.950.10:FF:000002">
    <property type="entry name" value="Ribosomal RNA small subunit methyltransferase I"/>
    <property type="match status" value="1"/>
</dbReference>
<dbReference type="RefSeq" id="WP_087463449.1">
    <property type="nucleotide sequence ID" value="NZ_CP021425.1"/>
</dbReference>
<evidence type="ECO:0000256" key="5">
    <source>
        <dbReference type="ARBA" id="ARBA00022691"/>
    </source>
</evidence>
<dbReference type="PANTHER" id="PTHR46111:SF1">
    <property type="entry name" value="RIBOSOMAL RNA SMALL SUBUNIT METHYLTRANSFERASE I"/>
    <property type="match status" value="1"/>
</dbReference>
<reference evidence="9 10" key="1">
    <citation type="submission" date="2017-05" db="EMBL/GenBank/DDBJ databases">
        <title>Genomic insights into alkan degradation activity of Oleiphilus messinensis.</title>
        <authorList>
            <person name="Kozyavkin S.A."/>
            <person name="Slesarev A.I."/>
            <person name="Golyshin P.N."/>
            <person name="Korzhenkov A."/>
            <person name="Golyshina O.N."/>
            <person name="Toshchakov S.V."/>
        </authorList>
    </citation>
    <scope>NUCLEOTIDE SEQUENCE [LARGE SCALE GENOMIC DNA]</scope>
    <source>
        <strain evidence="9 10">ME102</strain>
    </source>
</reference>
<evidence type="ECO:0000259" key="8">
    <source>
        <dbReference type="Pfam" id="PF23016"/>
    </source>
</evidence>
<dbReference type="Proteomes" id="UP000196027">
    <property type="component" value="Chromosome"/>
</dbReference>
<keyword evidence="3 6" id="KW-0489">Methyltransferase</keyword>
<evidence type="ECO:0000256" key="4">
    <source>
        <dbReference type="ARBA" id="ARBA00022679"/>
    </source>
</evidence>
<protein>
    <recommendedName>
        <fullName evidence="6">Ribosomal RNA small subunit methyltransferase I</fullName>
        <ecNumber evidence="6">2.1.1.198</ecNumber>
    </recommendedName>
    <alternativeName>
        <fullName evidence="6">16S rRNA 2'-O-ribose C1402 methyltransferase</fullName>
    </alternativeName>
    <alternativeName>
        <fullName evidence="6">rRNA (cytidine-2'-O-)-methyltransferase RsmI</fullName>
    </alternativeName>
</protein>
<evidence type="ECO:0000313" key="9">
    <source>
        <dbReference type="EMBL" id="ARU58702.1"/>
    </source>
</evidence>
<evidence type="ECO:0000256" key="6">
    <source>
        <dbReference type="HAMAP-Rule" id="MF_01877"/>
    </source>
</evidence>
<comment type="similarity">
    <text evidence="6">Belongs to the methyltransferase superfamily. RsmI family.</text>
</comment>
<keyword evidence="10" id="KW-1185">Reference proteome</keyword>
<dbReference type="HAMAP" id="MF_01877">
    <property type="entry name" value="16SrRNA_methyltr_I"/>
    <property type="match status" value="1"/>
</dbReference>
<dbReference type="PROSITE" id="PS01296">
    <property type="entry name" value="RSMI"/>
    <property type="match status" value="1"/>
</dbReference>
<dbReference type="InterPro" id="IPR018063">
    <property type="entry name" value="SAM_MeTrfase_RsmI_CS"/>
</dbReference>
<organism evidence="9 10">
    <name type="scientific">Oleiphilus messinensis</name>
    <dbReference type="NCBI Taxonomy" id="141451"/>
    <lineage>
        <taxon>Bacteria</taxon>
        <taxon>Pseudomonadati</taxon>
        <taxon>Pseudomonadota</taxon>
        <taxon>Gammaproteobacteria</taxon>
        <taxon>Oceanospirillales</taxon>
        <taxon>Oleiphilaceae</taxon>
        <taxon>Oleiphilus</taxon>
    </lineage>
</organism>
<dbReference type="InterPro" id="IPR014776">
    <property type="entry name" value="4pyrrole_Mease_sub2"/>
</dbReference>
<proteinExistence type="inferred from homology"/>
<comment type="function">
    <text evidence="6">Catalyzes the 2'-O-methylation of the ribose of cytidine 1402 (C1402) in 16S rRNA.</text>
</comment>
<dbReference type="InterPro" id="IPR053910">
    <property type="entry name" value="RsmI_HTH"/>
</dbReference>
<dbReference type="SUPFAM" id="SSF53790">
    <property type="entry name" value="Tetrapyrrole methylase"/>
    <property type="match status" value="1"/>
</dbReference>
<feature type="domain" description="RsmI HTH" evidence="8">
    <location>
        <begin position="241"/>
        <end position="282"/>
    </location>
</feature>
<keyword evidence="4 6" id="KW-0808">Transferase</keyword>
<dbReference type="InterPro" id="IPR008189">
    <property type="entry name" value="rRNA_ssu_MeTfrase_I"/>
</dbReference>
<dbReference type="GO" id="GO:0070677">
    <property type="term" value="F:rRNA (cytosine-2'-O-)-methyltransferase activity"/>
    <property type="evidence" value="ECO:0007669"/>
    <property type="project" value="UniProtKB-UniRule"/>
</dbReference>
<keyword evidence="5 6" id="KW-0949">S-adenosyl-L-methionine</keyword>
<dbReference type="NCBIfam" id="TIGR00096">
    <property type="entry name" value="16S rRNA (cytidine(1402)-2'-O)-methyltransferase"/>
    <property type="match status" value="1"/>
</dbReference>
<dbReference type="EC" id="2.1.1.198" evidence="6"/>
<gene>
    <name evidence="6 9" type="primary">rsmI</name>
    <name evidence="9" type="ORF">OLMES_4708</name>
</gene>
<dbReference type="AlphaFoldDB" id="A0A1Y0IDV8"/>
<accession>A0A1Y0IDV8</accession>
<sequence length="285" mass="31150">MSSENCPTGSLYIVATPIGNLGDITLRAIDILKKVDFVAAEDTRHSRKLLNHLGINTALLALHEHNERERSVQLLERVVQGESAALISDAGTPLISDPGYTLVNTARNMGVNVVPIPGACALVAALSVCGLPSDRFFFEGFLPAKQTPRLKRLELLRDLDSTLIFYESPHRIEVCVEDLISIFGEDRKVSLARELTKTFETIKTASLGELKQWIAADHNQTKGEMVVLVEGVARTLDHNIVDARKLLEQLLPLLPLKKAAAVAAAQYGASKNELYDYGVSLKNDG</sequence>
<evidence type="ECO:0000256" key="2">
    <source>
        <dbReference type="ARBA" id="ARBA00022552"/>
    </source>
</evidence>
<dbReference type="Pfam" id="PF23016">
    <property type="entry name" value="RsmI_C"/>
    <property type="match status" value="1"/>
</dbReference>
<dbReference type="Pfam" id="PF00590">
    <property type="entry name" value="TP_methylase"/>
    <property type="match status" value="1"/>
</dbReference>
<evidence type="ECO:0000256" key="3">
    <source>
        <dbReference type="ARBA" id="ARBA00022603"/>
    </source>
</evidence>
<dbReference type="PANTHER" id="PTHR46111">
    <property type="entry name" value="RIBOSOMAL RNA SMALL SUBUNIT METHYLTRANSFERASE I"/>
    <property type="match status" value="1"/>
</dbReference>
<dbReference type="InterPro" id="IPR000878">
    <property type="entry name" value="4pyrrol_Mease"/>
</dbReference>
<evidence type="ECO:0000259" key="7">
    <source>
        <dbReference type="Pfam" id="PF00590"/>
    </source>
</evidence>
<keyword evidence="1 6" id="KW-0963">Cytoplasm</keyword>
<evidence type="ECO:0000313" key="10">
    <source>
        <dbReference type="Proteomes" id="UP000196027"/>
    </source>
</evidence>
<dbReference type="Gene3D" id="3.30.950.10">
    <property type="entry name" value="Methyltransferase, Cobalt-precorrin-4 Transmethylase, Domain 2"/>
    <property type="match status" value="1"/>
</dbReference>
<comment type="subcellular location">
    <subcellularLocation>
        <location evidence="6">Cytoplasm</location>
    </subcellularLocation>
</comment>
<keyword evidence="2 6" id="KW-0698">rRNA processing</keyword>
<dbReference type="Gene3D" id="3.40.1010.10">
    <property type="entry name" value="Cobalt-precorrin-4 Transmethylase, Domain 1"/>
    <property type="match status" value="1"/>
</dbReference>
<dbReference type="OrthoDB" id="9809084at2"/>
<dbReference type="InterPro" id="IPR035996">
    <property type="entry name" value="4pyrrol_Methylase_sf"/>
</dbReference>
<feature type="domain" description="Tetrapyrrole methylase" evidence="7">
    <location>
        <begin position="11"/>
        <end position="210"/>
    </location>
</feature>
<name>A0A1Y0IDV8_9GAMM</name>
<dbReference type="PIRSF" id="PIRSF005917">
    <property type="entry name" value="MTase_YraL"/>
    <property type="match status" value="1"/>
</dbReference>
<dbReference type="EMBL" id="CP021425">
    <property type="protein sequence ID" value="ARU58702.1"/>
    <property type="molecule type" value="Genomic_DNA"/>
</dbReference>
<dbReference type="FunFam" id="3.40.1010.10:FF:000002">
    <property type="entry name" value="Ribosomal RNA small subunit methyltransferase I"/>
    <property type="match status" value="1"/>
</dbReference>
<evidence type="ECO:0000256" key="1">
    <source>
        <dbReference type="ARBA" id="ARBA00022490"/>
    </source>
</evidence>
<dbReference type="CDD" id="cd11648">
    <property type="entry name" value="RsmI"/>
    <property type="match status" value="1"/>
</dbReference>
<dbReference type="InterPro" id="IPR014777">
    <property type="entry name" value="4pyrrole_Mease_sub1"/>
</dbReference>